<dbReference type="PROSITE" id="PS00194">
    <property type="entry name" value="THIOREDOXIN_1"/>
    <property type="match status" value="1"/>
</dbReference>
<evidence type="ECO:0000256" key="2">
    <source>
        <dbReference type="ARBA" id="ARBA00022448"/>
    </source>
</evidence>
<dbReference type="CDD" id="cd02947">
    <property type="entry name" value="TRX_family"/>
    <property type="match status" value="1"/>
</dbReference>
<sequence>MDSSMALSSYTSRLKCSLLNPPPLMRVQSPQPPGVLPLSRRRCGIASFAEFRGLRIQMGSKMSTSLVSISTRRNPKVFSRIVSEAQETFVDIPAVTDETWQSLIIEADGPVLVEFWAPWCGPCRIIHPVIAELSTEYNGKVKCFKMNTDESPSITTKYGIRSIPTIMIFKNGEKKDAIIGSVPKSTLISNMKKFLASSKTFSDYKTDINYLKKPNESKYFSESQTEEKIPVLWFYLHVSCQMLAYILGGLSGFGTGILLGTRSPGMEHSCHKIIGIVLFCLATTQVFGGLVRPDKDSKYRPFFNWFHFLAGCSTLILSIFNIYKGFDLLHAANSWKACLQWYNTHSATGHATTGDMHKMVSADN</sequence>
<feature type="domain" description="Thioredoxin" evidence="11">
    <location>
        <begin position="79"/>
        <end position="196"/>
    </location>
</feature>
<dbReference type="GO" id="GO:0015035">
    <property type="term" value="F:protein-disulfide reductase activity"/>
    <property type="evidence" value="ECO:0007669"/>
    <property type="project" value="InterPro"/>
</dbReference>
<evidence type="ECO:0000313" key="12">
    <source>
        <dbReference type="EMBL" id="VFU44316.1"/>
    </source>
</evidence>
<dbReference type="SMART" id="SM00665">
    <property type="entry name" value="B561"/>
    <property type="match status" value="1"/>
</dbReference>
<evidence type="ECO:0000256" key="1">
    <source>
        <dbReference type="ARBA" id="ARBA00004370"/>
    </source>
</evidence>
<dbReference type="GO" id="GO:0016020">
    <property type="term" value="C:membrane"/>
    <property type="evidence" value="ECO:0007669"/>
    <property type="project" value="UniProtKB-SubCell"/>
</dbReference>
<dbReference type="Gene3D" id="3.40.30.10">
    <property type="entry name" value="Glutaredoxin"/>
    <property type="match status" value="1"/>
</dbReference>
<dbReference type="PROSITE" id="PS51352">
    <property type="entry name" value="THIOREDOXIN_2"/>
    <property type="match status" value="1"/>
</dbReference>
<evidence type="ECO:0000256" key="3">
    <source>
        <dbReference type="ARBA" id="ARBA00022692"/>
    </source>
</evidence>
<organism evidence="12">
    <name type="scientific">Salix viminalis</name>
    <name type="common">Common osier</name>
    <name type="synonym">Basket willow</name>
    <dbReference type="NCBI Taxonomy" id="40686"/>
    <lineage>
        <taxon>Eukaryota</taxon>
        <taxon>Viridiplantae</taxon>
        <taxon>Streptophyta</taxon>
        <taxon>Embryophyta</taxon>
        <taxon>Tracheophyta</taxon>
        <taxon>Spermatophyta</taxon>
        <taxon>Magnoliopsida</taxon>
        <taxon>eudicotyledons</taxon>
        <taxon>Gunneridae</taxon>
        <taxon>Pentapetalae</taxon>
        <taxon>rosids</taxon>
        <taxon>fabids</taxon>
        <taxon>Malpighiales</taxon>
        <taxon>Salicaceae</taxon>
        <taxon>Saliceae</taxon>
        <taxon>Salix</taxon>
    </lineage>
</organism>
<evidence type="ECO:0000256" key="4">
    <source>
        <dbReference type="ARBA" id="ARBA00022946"/>
    </source>
</evidence>
<keyword evidence="6 10" id="KW-1133">Transmembrane helix</keyword>
<evidence type="ECO:0000256" key="8">
    <source>
        <dbReference type="ARBA" id="ARBA00023157"/>
    </source>
</evidence>
<keyword evidence="5" id="KW-0249">Electron transport</keyword>
<dbReference type="PANTHER" id="PTHR45663">
    <property type="entry name" value="GEO12009P1"/>
    <property type="match status" value="1"/>
</dbReference>
<dbReference type="FunFam" id="3.40.30.10:FF:000001">
    <property type="entry name" value="Thioredoxin"/>
    <property type="match status" value="1"/>
</dbReference>
<dbReference type="InterPro" id="IPR017937">
    <property type="entry name" value="Thioredoxin_CS"/>
</dbReference>
<dbReference type="CDD" id="cd08760">
    <property type="entry name" value="Cyt_b561_FRRS1_like"/>
    <property type="match status" value="1"/>
</dbReference>
<reference evidence="12" key="1">
    <citation type="submission" date="2019-03" db="EMBL/GenBank/DDBJ databases">
        <authorList>
            <person name="Mank J."/>
            <person name="Almeida P."/>
        </authorList>
    </citation>
    <scope>NUCLEOTIDE SEQUENCE</scope>
    <source>
        <strain evidence="12">78183</strain>
    </source>
</reference>
<feature type="transmembrane region" description="Helical" evidence="10">
    <location>
        <begin position="303"/>
        <end position="323"/>
    </location>
</feature>
<dbReference type="InterPro" id="IPR013766">
    <property type="entry name" value="Thioredoxin_domain"/>
</dbReference>
<keyword evidence="4" id="KW-0809">Transit peptide</keyword>
<dbReference type="Pfam" id="PF03188">
    <property type="entry name" value="Cytochrom_B561"/>
    <property type="match status" value="1"/>
</dbReference>
<dbReference type="Pfam" id="PF00085">
    <property type="entry name" value="Thioredoxin"/>
    <property type="match status" value="1"/>
</dbReference>
<keyword evidence="2" id="KW-0813">Transport</keyword>
<dbReference type="SUPFAM" id="SSF52833">
    <property type="entry name" value="Thioredoxin-like"/>
    <property type="match status" value="1"/>
</dbReference>
<dbReference type="GO" id="GO:0005737">
    <property type="term" value="C:cytoplasm"/>
    <property type="evidence" value="ECO:0007669"/>
    <property type="project" value="TreeGrafter"/>
</dbReference>
<proteinExistence type="predicted"/>
<keyword evidence="9" id="KW-0676">Redox-active center</keyword>
<dbReference type="InterPro" id="IPR005746">
    <property type="entry name" value="Thioredoxin"/>
</dbReference>
<dbReference type="Gene3D" id="1.20.120.1770">
    <property type="match status" value="1"/>
</dbReference>
<dbReference type="NCBIfam" id="TIGR01068">
    <property type="entry name" value="thioredoxin"/>
    <property type="match status" value="1"/>
</dbReference>
<keyword evidence="3 10" id="KW-0812">Transmembrane</keyword>
<dbReference type="AlphaFoldDB" id="A0A6N2LRU0"/>
<evidence type="ECO:0000256" key="5">
    <source>
        <dbReference type="ARBA" id="ARBA00022982"/>
    </source>
</evidence>
<dbReference type="InterPro" id="IPR006593">
    <property type="entry name" value="Cyt_b561/ferric_Rdtase_TM"/>
</dbReference>
<accession>A0A6N2LRU0</accession>
<feature type="transmembrane region" description="Helical" evidence="10">
    <location>
        <begin position="242"/>
        <end position="261"/>
    </location>
</feature>
<evidence type="ECO:0000256" key="10">
    <source>
        <dbReference type="SAM" id="Phobius"/>
    </source>
</evidence>
<evidence type="ECO:0000256" key="6">
    <source>
        <dbReference type="ARBA" id="ARBA00022989"/>
    </source>
</evidence>
<dbReference type="EMBL" id="CAADRP010001597">
    <property type="protein sequence ID" value="VFU44316.1"/>
    <property type="molecule type" value="Genomic_DNA"/>
</dbReference>
<evidence type="ECO:0000256" key="7">
    <source>
        <dbReference type="ARBA" id="ARBA00023136"/>
    </source>
</evidence>
<evidence type="ECO:0000259" key="11">
    <source>
        <dbReference type="PROSITE" id="PS51352"/>
    </source>
</evidence>
<comment type="subcellular location">
    <subcellularLocation>
        <location evidence="1">Membrane</location>
    </subcellularLocation>
</comment>
<dbReference type="PANTHER" id="PTHR45663:SF11">
    <property type="entry name" value="GEO12009P1"/>
    <property type="match status" value="1"/>
</dbReference>
<protein>
    <recommendedName>
        <fullName evidence="11">Thioredoxin domain-containing protein</fullName>
    </recommendedName>
</protein>
<feature type="transmembrane region" description="Helical" evidence="10">
    <location>
        <begin position="273"/>
        <end position="291"/>
    </location>
</feature>
<keyword evidence="7 10" id="KW-0472">Membrane</keyword>
<keyword evidence="8" id="KW-1015">Disulfide bond</keyword>
<dbReference type="GO" id="GO:0008047">
    <property type="term" value="F:enzyme activator activity"/>
    <property type="evidence" value="ECO:0007669"/>
    <property type="project" value="UniProtKB-ARBA"/>
</dbReference>
<dbReference type="PRINTS" id="PR00421">
    <property type="entry name" value="THIOREDOXIN"/>
</dbReference>
<evidence type="ECO:0000256" key="9">
    <source>
        <dbReference type="ARBA" id="ARBA00023284"/>
    </source>
</evidence>
<dbReference type="InterPro" id="IPR036249">
    <property type="entry name" value="Thioredoxin-like_sf"/>
</dbReference>
<gene>
    <name evidence="12" type="ORF">SVIM_LOCUS271720</name>
</gene>
<name>A0A6N2LRU0_SALVM</name>